<evidence type="ECO:0000256" key="7">
    <source>
        <dbReference type="ARBA" id="ARBA00023002"/>
    </source>
</evidence>
<evidence type="ECO:0000256" key="6">
    <source>
        <dbReference type="ARBA" id="ARBA00022857"/>
    </source>
</evidence>
<evidence type="ECO:0000256" key="10">
    <source>
        <dbReference type="RuleBase" id="RU362068"/>
    </source>
</evidence>
<evidence type="ECO:0000313" key="13">
    <source>
        <dbReference type="EMBL" id="MEQ1409557.1"/>
    </source>
</evidence>
<dbReference type="InterPro" id="IPR036291">
    <property type="entry name" value="NAD(P)-bd_dom_sf"/>
</dbReference>
<dbReference type="InterPro" id="IPR013752">
    <property type="entry name" value="KPA_reductase"/>
</dbReference>
<organism evidence="13 14">
    <name type="scientific">Neorhizobium phenanthreniclasticum</name>
    <dbReference type="NCBI Taxonomy" id="3157917"/>
    <lineage>
        <taxon>Bacteria</taxon>
        <taxon>Pseudomonadati</taxon>
        <taxon>Pseudomonadota</taxon>
        <taxon>Alphaproteobacteria</taxon>
        <taxon>Hyphomicrobiales</taxon>
        <taxon>Rhizobiaceae</taxon>
        <taxon>Rhizobium/Agrobacterium group</taxon>
        <taxon>Neorhizobium</taxon>
    </lineage>
</organism>
<dbReference type="Proteomes" id="UP001496627">
    <property type="component" value="Unassembled WGS sequence"/>
</dbReference>
<keyword evidence="7 10" id="KW-0560">Oxidoreductase</keyword>
<keyword evidence="6 10" id="KW-0521">NADP</keyword>
<feature type="domain" description="Ketopantoate reductase C-terminal" evidence="12">
    <location>
        <begin position="207"/>
        <end position="324"/>
    </location>
</feature>
<dbReference type="InterPro" id="IPR008927">
    <property type="entry name" value="6-PGluconate_DH-like_C_sf"/>
</dbReference>
<dbReference type="InterPro" id="IPR003710">
    <property type="entry name" value="ApbA"/>
</dbReference>
<evidence type="ECO:0000256" key="1">
    <source>
        <dbReference type="ARBA" id="ARBA00004994"/>
    </source>
</evidence>
<comment type="similarity">
    <text evidence="2 10">Belongs to the ketopantoate reductase family.</text>
</comment>
<evidence type="ECO:0000256" key="9">
    <source>
        <dbReference type="ARBA" id="ARBA00048793"/>
    </source>
</evidence>
<comment type="pathway">
    <text evidence="1 10">Cofactor biosynthesis; (R)-pantothenate biosynthesis; (R)-pantoate from 3-methyl-2-oxobutanoate: step 2/2.</text>
</comment>
<evidence type="ECO:0000256" key="5">
    <source>
        <dbReference type="ARBA" id="ARBA00022655"/>
    </source>
</evidence>
<dbReference type="NCBIfam" id="NF005089">
    <property type="entry name" value="PRK06522.1-4"/>
    <property type="match status" value="1"/>
</dbReference>
<sequence>MTIRNICIYGAGALGGAFAARIASGLGEEVNVSVVARGAHLAAIREKGLTVAKGGSDAPPLHVRVAATSDPSELPKQDLVITGLKGHQLAEAAEGLAGLTKDGTRVIMILNGIPWWYFHRDEESGHAERQLPELDPDGELWRLVGPERVLGCVAYQGAEVIAPGTVRLNGDGRFFLGEPSGDLSRDLVTIADLLGRAGLTIIPTQRIRDAIWTKLMGNAAYNPISALTRGLMNSIMENPPLVEQIGKVMAETKAVGEALGAVFSSGVQEELGRSGGFGPVRTSMLQDLIAGKPLEIVPLTGMVVALGKLAGVPTPTCETVLALTVQLDRENLKK</sequence>
<dbReference type="RefSeq" id="WP_227702603.1">
    <property type="nucleotide sequence ID" value="NZ_JBEAAL010000048.1"/>
</dbReference>
<dbReference type="NCBIfam" id="TIGR00745">
    <property type="entry name" value="apbA_panE"/>
    <property type="match status" value="1"/>
</dbReference>
<dbReference type="GO" id="GO:0008677">
    <property type="term" value="F:2-dehydropantoate 2-reductase activity"/>
    <property type="evidence" value="ECO:0007669"/>
    <property type="project" value="UniProtKB-EC"/>
</dbReference>
<reference evidence="13 14" key="1">
    <citation type="submission" date="2024-05" db="EMBL/GenBank/DDBJ databases">
        <title>Neorhizobium sp. Rsf11, a plant growth promoting and heavy metal resistant PAH-degrader.</title>
        <authorList>
            <person name="Golubev S.N."/>
            <person name="Muratova A.Y."/>
            <person name="Markelova M.I."/>
        </authorList>
    </citation>
    <scope>NUCLEOTIDE SEQUENCE [LARGE SCALE GENOMIC DNA]</scope>
    <source>
        <strain evidence="13 14">Rsf11</strain>
    </source>
</reference>
<evidence type="ECO:0000259" key="11">
    <source>
        <dbReference type="Pfam" id="PF02558"/>
    </source>
</evidence>
<dbReference type="SUPFAM" id="SSF51735">
    <property type="entry name" value="NAD(P)-binding Rossmann-fold domains"/>
    <property type="match status" value="1"/>
</dbReference>
<evidence type="ECO:0000256" key="3">
    <source>
        <dbReference type="ARBA" id="ARBA00013014"/>
    </source>
</evidence>
<evidence type="ECO:0000256" key="2">
    <source>
        <dbReference type="ARBA" id="ARBA00007870"/>
    </source>
</evidence>
<evidence type="ECO:0000259" key="12">
    <source>
        <dbReference type="Pfam" id="PF08546"/>
    </source>
</evidence>
<dbReference type="InterPro" id="IPR013328">
    <property type="entry name" value="6PGD_dom2"/>
</dbReference>
<keyword evidence="14" id="KW-1185">Reference proteome</keyword>
<evidence type="ECO:0000313" key="14">
    <source>
        <dbReference type="Proteomes" id="UP001496627"/>
    </source>
</evidence>
<dbReference type="Pfam" id="PF02558">
    <property type="entry name" value="ApbA"/>
    <property type="match status" value="1"/>
</dbReference>
<dbReference type="PANTHER" id="PTHR21708">
    <property type="entry name" value="PROBABLE 2-DEHYDROPANTOATE 2-REDUCTASE"/>
    <property type="match status" value="1"/>
</dbReference>
<protein>
    <recommendedName>
        <fullName evidence="4 10">2-dehydropantoate 2-reductase</fullName>
        <ecNumber evidence="3 10">1.1.1.169</ecNumber>
    </recommendedName>
    <alternativeName>
        <fullName evidence="8 10">Ketopantoate reductase</fullName>
    </alternativeName>
</protein>
<keyword evidence="5 10" id="KW-0566">Pantothenate biosynthesis</keyword>
<dbReference type="EMBL" id="JBEAAL010000048">
    <property type="protein sequence ID" value="MEQ1409557.1"/>
    <property type="molecule type" value="Genomic_DNA"/>
</dbReference>
<dbReference type="Pfam" id="PF08546">
    <property type="entry name" value="ApbA_C"/>
    <property type="match status" value="1"/>
</dbReference>
<proteinExistence type="inferred from homology"/>
<dbReference type="SUPFAM" id="SSF48179">
    <property type="entry name" value="6-phosphogluconate dehydrogenase C-terminal domain-like"/>
    <property type="match status" value="1"/>
</dbReference>
<name>A0ABV0MCM6_9HYPH</name>
<accession>A0ABV0MCM6</accession>
<dbReference type="PANTHER" id="PTHR21708:SF45">
    <property type="entry name" value="2-DEHYDROPANTOATE 2-REDUCTASE"/>
    <property type="match status" value="1"/>
</dbReference>
<evidence type="ECO:0000256" key="4">
    <source>
        <dbReference type="ARBA" id="ARBA00019465"/>
    </source>
</evidence>
<comment type="caution">
    <text evidence="13">The sequence shown here is derived from an EMBL/GenBank/DDBJ whole genome shotgun (WGS) entry which is preliminary data.</text>
</comment>
<dbReference type="InterPro" id="IPR013332">
    <property type="entry name" value="KPR_N"/>
</dbReference>
<comment type="catalytic activity">
    <reaction evidence="9 10">
        <text>(R)-pantoate + NADP(+) = 2-dehydropantoate + NADPH + H(+)</text>
        <dbReference type="Rhea" id="RHEA:16233"/>
        <dbReference type="ChEBI" id="CHEBI:11561"/>
        <dbReference type="ChEBI" id="CHEBI:15378"/>
        <dbReference type="ChEBI" id="CHEBI:15980"/>
        <dbReference type="ChEBI" id="CHEBI:57783"/>
        <dbReference type="ChEBI" id="CHEBI:58349"/>
        <dbReference type="EC" id="1.1.1.169"/>
    </reaction>
</comment>
<dbReference type="EC" id="1.1.1.169" evidence="3 10"/>
<gene>
    <name evidence="13" type="ORF">ABK249_32145</name>
</gene>
<feature type="domain" description="Ketopantoate reductase N-terminal" evidence="11">
    <location>
        <begin position="6"/>
        <end position="179"/>
    </location>
</feature>
<evidence type="ECO:0000256" key="8">
    <source>
        <dbReference type="ARBA" id="ARBA00032024"/>
    </source>
</evidence>
<dbReference type="Gene3D" id="3.40.50.720">
    <property type="entry name" value="NAD(P)-binding Rossmann-like Domain"/>
    <property type="match status" value="1"/>
</dbReference>
<dbReference type="Gene3D" id="1.10.1040.10">
    <property type="entry name" value="N-(1-d-carboxylethyl)-l-norvaline Dehydrogenase, domain 2"/>
    <property type="match status" value="1"/>
</dbReference>
<dbReference type="InterPro" id="IPR051402">
    <property type="entry name" value="KPR-Related"/>
</dbReference>
<comment type="function">
    <text evidence="10">Catalyzes the NADPH-dependent reduction of ketopantoate into pantoic acid.</text>
</comment>